<dbReference type="Proteomes" id="UP000077115">
    <property type="component" value="Unassembled WGS sequence"/>
</dbReference>
<dbReference type="InterPro" id="IPR041677">
    <property type="entry name" value="DNA2/NAM7_AAA_11"/>
</dbReference>
<dbReference type="Gene3D" id="3.40.50.300">
    <property type="entry name" value="P-loop containing nucleotide triphosphate hydrolases"/>
    <property type="match status" value="2"/>
</dbReference>
<dbReference type="AlphaFoldDB" id="A0A177WV02"/>
<dbReference type="PANTHER" id="PTHR10887">
    <property type="entry name" value="DNA2/NAM7 HELICASE FAMILY"/>
    <property type="match status" value="1"/>
</dbReference>
<dbReference type="InterPro" id="IPR027417">
    <property type="entry name" value="P-loop_NTPase"/>
</dbReference>
<dbReference type="InterPro" id="IPR041679">
    <property type="entry name" value="DNA2/NAM7-like_C"/>
</dbReference>
<dbReference type="VEuPathDB" id="FungiDB:BDEG_27043"/>
<dbReference type="CDD" id="cd18808">
    <property type="entry name" value="SF1_C_Upf1"/>
    <property type="match status" value="1"/>
</dbReference>
<feature type="region of interest" description="Disordered" evidence="1">
    <location>
        <begin position="1"/>
        <end position="22"/>
    </location>
</feature>
<dbReference type="Pfam" id="PF13087">
    <property type="entry name" value="AAA_12"/>
    <property type="match status" value="2"/>
</dbReference>
<dbReference type="GO" id="GO:0016604">
    <property type="term" value="C:nuclear body"/>
    <property type="evidence" value="ECO:0007669"/>
    <property type="project" value="TreeGrafter"/>
</dbReference>
<feature type="domain" description="DNA2/NAM7 helicase helicase" evidence="2">
    <location>
        <begin position="361"/>
        <end position="452"/>
    </location>
</feature>
<dbReference type="GO" id="GO:0001147">
    <property type="term" value="F:transcription termination site sequence-specific DNA binding"/>
    <property type="evidence" value="ECO:0007669"/>
    <property type="project" value="TreeGrafter"/>
</dbReference>
<dbReference type="SUPFAM" id="SSF52540">
    <property type="entry name" value="P-loop containing nucleoside triphosphate hydrolases"/>
    <property type="match status" value="1"/>
</dbReference>
<name>A0A177WV02_BATDL</name>
<sequence>MENQAKVLKPSPTTSESSTCSIHDPPGYIKPSLQDMLLTDITAEELLVVAEVLGVKYLSPAATFPASFPANGEIYGLNNRLMINAVCRRPAITSQAINVIFLIDTGSPASYLSGKAMEALIGNPESHLPQQLQVMVHSKEVIRCYLSPRDKHFADSPTKNIHLPILELTPMSSRDDRIVQDTILKPPLNGKCYAIRAISASSELPVLVNLKESLHSCPLISFVASPVPTNPGTSSSSTQMTQIENGRFKSPSLKQRDLLVPGYQVLYNQLLTKIINQYRLNNDQTRVLQTFAQSIAGNQDSPITLVHGVFGAGKSFLVGVIVLFLYQVKENNLFCNGNGARVVISSMTNDVKELQLMLKDTMLTDTDRKDIQRTLGLFRASAYKETISNSFVIGVTCLATNFEILDDFSCPIVILDECSQMTEPMSLLPLCRFSSQRALLVGDPKQLPPTVQTAIDPSIPDAHGIEWTLFERLAECGVHPIMLRTQYRCHPQIANISNSLFYDGKLSHGVAESDRTALIEGFPHSGFLNVPDGKEQTAFGDKAQEHLICKLLGEHAESNMLRLVQVSTVDAYQGAEKPVIILSTVRTKSKGFIEEPRRINVAITRAKQ</sequence>
<evidence type="ECO:0000259" key="3">
    <source>
        <dbReference type="Pfam" id="PF13087"/>
    </source>
</evidence>
<evidence type="ECO:0000313" key="5">
    <source>
        <dbReference type="Proteomes" id="UP000077115"/>
    </source>
</evidence>
<evidence type="ECO:0000313" key="4">
    <source>
        <dbReference type="EMBL" id="OAJ43712.1"/>
    </source>
</evidence>
<dbReference type="OrthoDB" id="6513042at2759"/>
<dbReference type="CDD" id="cd17934">
    <property type="entry name" value="DEXXQc_Upf1-like"/>
    <property type="match status" value="1"/>
</dbReference>
<reference evidence="4 5" key="1">
    <citation type="submission" date="2006-10" db="EMBL/GenBank/DDBJ databases">
        <title>The Genome Sequence of Batrachochytrium dendrobatidis JEL423.</title>
        <authorList>
            <consortium name="The Broad Institute Genome Sequencing Platform"/>
            <person name="Birren B."/>
            <person name="Lander E."/>
            <person name="Galagan J."/>
            <person name="Cuomo C."/>
            <person name="Devon K."/>
            <person name="Jaffe D."/>
            <person name="Butler J."/>
            <person name="Alvarez P."/>
            <person name="Gnerre S."/>
            <person name="Grabherr M."/>
            <person name="Kleber M."/>
            <person name="Mauceli E."/>
            <person name="Brockman W."/>
            <person name="Young S."/>
            <person name="LaButti K."/>
            <person name="Sykes S."/>
            <person name="DeCaprio D."/>
            <person name="Crawford M."/>
            <person name="Koehrsen M."/>
            <person name="Engels R."/>
            <person name="Montgomery P."/>
            <person name="Pearson M."/>
            <person name="Howarth C."/>
            <person name="Larson L."/>
            <person name="White J."/>
            <person name="O'Leary S."/>
            <person name="Kodira C."/>
            <person name="Zeng Q."/>
            <person name="Yandava C."/>
            <person name="Alvarado L."/>
            <person name="Longcore J."/>
            <person name="James T."/>
        </authorList>
    </citation>
    <scope>NUCLEOTIDE SEQUENCE [LARGE SCALE GENOMIC DNA]</scope>
    <source>
        <strain evidence="4 5">JEL423</strain>
    </source>
</reference>
<dbReference type="GO" id="GO:0006369">
    <property type="term" value="P:termination of RNA polymerase II transcription"/>
    <property type="evidence" value="ECO:0007669"/>
    <property type="project" value="TreeGrafter"/>
</dbReference>
<feature type="domain" description="DNA2/NAM7 helicase-like C-terminal" evidence="3">
    <location>
        <begin position="467"/>
        <end position="518"/>
    </location>
</feature>
<organism evidence="4 5">
    <name type="scientific">Batrachochytrium dendrobatidis (strain JEL423)</name>
    <dbReference type="NCBI Taxonomy" id="403673"/>
    <lineage>
        <taxon>Eukaryota</taxon>
        <taxon>Fungi</taxon>
        <taxon>Fungi incertae sedis</taxon>
        <taxon>Chytridiomycota</taxon>
        <taxon>Chytridiomycota incertae sedis</taxon>
        <taxon>Chytridiomycetes</taxon>
        <taxon>Rhizophydiales</taxon>
        <taxon>Rhizophydiales incertae sedis</taxon>
        <taxon>Batrachochytrium</taxon>
    </lineage>
</organism>
<evidence type="ECO:0008006" key="6">
    <source>
        <dbReference type="Google" id="ProtNLM"/>
    </source>
</evidence>
<dbReference type="InterPro" id="IPR045055">
    <property type="entry name" value="DNA2/NAM7-like"/>
</dbReference>
<reference evidence="4 5" key="2">
    <citation type="submission" date="2016-05" db="EMBL/GenBank/DDBJ databases">
        <title>Lineage-specific infection strategies underlie the spectrum of fungal disease in amphibians.</title>
        <authorList>
            <person name="Cuomo C.A."/>
            <person name="Farrer R.A."/>
            <person name="James T."/>
            <person name="Longcore J."/>
            <person name="Birren B."/>
        </authorList>
    </citation>
    <scope>NUCLEOTIDE SEQUENCE [LARGE SCALE GENOMIC DNA]</scope>
    <source>
        <strain evidence="4 5">JEL423</strain>
    </source>
</reference>
<feature type="domain" description="DNA2/NAM7 helicase-like C-terminal" evidence="3">
    <location>
        <begin position="542"/>
        <end position="608"/>
    </location>
</feature>
<evidence type="ECO:0000259" key="2">
    <source>
        <dbReference type="Pfam" id="PF13086"/>
    </source>
</evidence>
<protein>
    <recommendedName>
        <fullName evidence="6">DNA2/NAM7 helicase-like C-terminal domain-containing protein</fullName>
    </recommendedName>
</protein>
<evidence type="ECO:0000256" key="1">
    <source>
        <dbReference type="SAM" id="MobiDB-lite"/>
    </source>
</evidence>
<feature type="compositionally biased region" description="Low complexity" evidence="1">
    <location>
        <begin position="10"/>
        <end position="21"/>
    </location>
</feature>
<dbReference type="STRING" id="403673.A0A177WV02"/>
<dbReference type="PANTHER" id="PTHR10887:SF531">
    <property type="entry name" value="PROTEIN ZGRF1"/>
    <property type="match status" value="1"/>
</dbReference>
<dbReference type="InterPro" id="IPR047187">
    <property type="entry name" value="SF1_C_Upf1"/>
</dbReference>
<proteinExistence type="predicted"/>
<gene>
    <name evidence="4" type="ORF">BDEG_27043</name>
</gene>
<dbReference type="GO" id="GO:0004386">
    <property type="term" value="F:helicase activity"/>
    <property type="evidence" value="ECO:0007669"/>
    <property type="project" value="InterPro"/>
</dbReference>
<dbReference type="Pfam" id="PF13086">
    <property type="entry name" value="AAA_11"/>
    <property type="match status" value="1"/>
</dbReference>
<accession>A0A177WV02</accession>
<dbReference type="EMBL" id="DS022310">
    <property type="protein sequence ID" value="OAJ43712.1"/>
    <property type="molecule type" value="Genomic_DNA"/>
</dbReference>